<dbReference type="GO" id="GO:0045893">
    <property type="term" value="P:positive regulation of DNA-templated transcription"/>
    <property type="evidence" value="ECO:0007669"/>
    <property type="project" value="UniProtKB-ARBA"/>
</dbReference>
<dbReference type="SUPFAM" id="SSF55455">
    <property type="entry name" value="SRF-like"/>
    <property type="match status" value="1"/>
</dbReference>
<dbReference type="PANTHER" id="PTHR11945:SF534">
    <property type="entry name" value="MYOCYTE-SPECIFIC ENHANCER FACTOR 2"/>
    <property type="match status" value="1"/>
</dbReference>
<dbReference type="InterPro" id="IPR002100">
    <property type="entry name" value="TF_MADSbox"/>
</dbReference>
<feature type="domain" description="MADS-box" evidence="6">
    <location>
        <begin position="5"/>
        <end position="65"/>
    </location>
</feature>
<evidence type="ECO:0000256" key="3">
    <source>
        <dbReference type="ARBA" id="ARBA00023125"/>
    </source>
</evidence>
<reference evidence="7" key="2">
    <citation type="submission" date="2022-03" db="EMBL/GenBank/DDBJ databases">
        <title>Draft title - Genomic analysis of global carrot germplasm unveils the trajectory of domestication and the origin of high carotenoid orange carrot.</title>
        <authorList>
            <person name="Iorizzo M."/>
            <person name="Ellison S."/>
            <person name="Senalik D."/>
            <person name="Macko-Podgorni A."/>
            <person name="Grzebelus D."/>
            <person name="Bostan H."/>
            <person name="Rolling W."/>
            <person name="Curaba J."/>
            <person name="Simon P."/>
        </authorList>
    </citation>
    <scope>NUCLEOTIDE SEQUENCE</scope>
    <source>
        <tissue evidence="7">Leaf</tissue>
    </source>
</reference>
<reference evidence="7" key="1">
    <citation type="journal article" date="2016" name="Nat. Genet.">
        <title>A high-quality carrot genome assembly provides new insights into carotenoid accumulation and asterid genome evolution.</title>
        <authorList>
            <person name="Iorizzo M."/>
            <person name="Ellison S."/>
            <person name="Senalik D."/>
            <person name="Zeng P."/>
            <person name="Satapoomin P."/>
            <person name="Huang J."/>
            <person name="Bowman M."/>
            <person name="Iovene M."/>
            <person name="Sanseverino W."/>
            <person name="Cavagnaro P."/>
            <person name="Yildiz M."/>
            <person name="Macko-Podgorni A."/>
            <person name="Moranska E."/>
            <person name="Grzebelus E."/>
            <person name="Grzebelus D."/>
            <person name="Ashrafi H."/>
            <person name="Zheng Z."/>
            <person name="Cheng S."/>
            <person name="Spooner D."/>
            <person name="Van Deynze A."/>
            <person name="Simon P."/>
        </authorList>
    </citation>
    <scope>NUCLEOTIDE SEQUENCE</scope>
    <source>
        <tissue evidence="7">Leaf</tissue>
    </source>
</reference>
<evidence type="ECO:0000256" key="2">
    <source>
        <dbReference type="ARBA" id="ARBA00023015"/>
    </source>
</evidence>
<keyword evidence="2" id="KW-0805">Transcription regulation</keyword>
<evidence type="ECO:0000256" key="5">
    <source>
        <dbReference type="ARBA" id="ARBA00023242"/>
    </source>
</evidence>
<evidence type="ECO:0000313" key="7">
    <source>
        <dbReference type="EMBL" id="WOH09669.1"/>
    </source>
</evidence>
<comment type="subcellular location">
    <subcellularLocation>
        <location evidence="1">Nucleus</location>
    </subcellularLocation>
</comment>
<keyword evidence="5" id="KW-0539">Nucleus</keyword>
<dbReference type="Gene3D" id="3.40.1810.10">
    <property type="entry name" value="Transcription factor, MADS-box"/>
    <property type="match status" value="1"/>
</dbReference>
<dbReference type="SMART" id="SM00432">
    <property type="entry name" value="MADS"/>
    <property type="match status" value="1"/>
</dbReference>
<evidence type="ECO:0000259" key="6">
    <source>
        <dbReference type="PROSITE" id="PS50066"/>
    </source>
</evidence>
<dbReference type="PANTHER" id="PTHR11945">
    <property type="entry name" value="MADS BOX PROTEIN"/>
    <property type="match status" value="1"/>
</dbReference>
<evidence type="ECO:0000313" key="8">
    <source>
        <dbReference type="Proteomes" id="UP000077755"/>
    </source>
</evidence>
<accession>A0AAF0XMU5</accession>
<dbReference type="PROSITE" id="PS50066">
    <property type="entry name" value="MADS_BOX_2"/>
    <property type="match status" value="1"/>
</dbReference>
<organism evidence="7 8">
    <name type="scientific">Daucus carota subsp. sativus</name>
    <name type="common">Carrot</name>
    <dbReference type="NCBI Taxonomy" id="79200"/>
    <lineage>
        <taxon>Eukaryota</taxon>
        <taxon>Viridiplantae</taxon>
        <taxon>Streptophyta</taxon>
        <taxon>Embryophyta</taxon>
        <taxon>Tracheophyta</taxon>
        <taxon>Spermatophyta</taxon>
        <taxon>Magnoliopsida</taxon>
        <taxon>eudicotyledons</taxon>
        <taxon>Gunneridae</taxon>
        <taxon>Pentapetalae</taxon>
        <taxon>asterids</taxon>
        <taxon>campanulids</taxon>
        <taxon>Apiales</taxon>
        <taxon>Apiaceae</taxon>
        <taxon>Apioideae</taxon>
        <taxon>Scandiceae</taxon>
        <taxon>Daucinae</taxon>
        <taxon>Daucus</taxon>
        <taxon>Daucus sect. Daucus</taxon>
    </lineage>
</organism>
<keyword evidence="8" id="KW-1185">Reference proteome</keyword>
<gene>
    <name evidence="7" type="ORF">DCAR_0729127</name>
</gene>
<dbReference type="GO" id="GO:0046983">
    <property type="term" value="F:protein dimerization activity"/>
    <property type="evidence" value="ECO:0007669"/>
    <property type="project" value="InterPro"/>
</dbReference>
<dbReference type="PRINTS" id="PR00404">
    <property type="entry name" value="MADSDOMAIN"/>
</dbReference>
<dbReference type="InterPro" id="IPR036879">
    <property type="entry name" value="TF_MADSbox_sf"/>
</dbReference>
<keyword evidence="4" id="KW-0804">Transcription</keyword>
<proteinExistence type="predicted"/>
<dbReference type="GO" id="GO:0000978">
    <property type="term" value="F:RNA polymerase II cis-regulatory region sequence-specific DNA binding"/>
    <property type="evidence" value="ECO:0007669"/>
    <property type="project" value="TreeGrafter"/>
</dbReference>
<dbReference type="GO" id="GO:0000981">
    <property type="term" value="F:DNA-binding transcription factor activity, RNA polymerase II-specific"/>
    <property type="evidence" value="ECO:0007669"/>
    <property type="project" value="TreeGrafter"/>
</dbReference>
<dbReference type="GO" id="GO:0005634">
    <property type="term" value="C:nucleus"/>
    <property type="evidence" value="ECO:0007669"/>
    <property type="project" value="UniProtKB-SubCell"/>
</dbReference>
<keyword evidence="3" id="KW-0238">DNA-binding</keyword>
<evidence type="ECO:0000256" key="1">
    <source>
        <dbReference type="ARBA" id="ARBA00004123"/>
    </source>
</evidence>
<dbReference type="EMBL" id="CP093349">
    <property type="protein sequence ID" value="WOH09669.1"/>
    <property type="molecule type" value="Genomic_DNA"/>
</dbReference>
<sequence length="136" mass="15924">MARGLGCKKIQIKKIENQSIRDVTFSKRRSNLYQKACELNVLCNCHVGIVIFSPTYKYFKFGHPSAEHIFGSFINEKPHQNNMVQSILEDRGDYEFRELAEGTSKYETIIRIENSQQKIMNNELQNDLEDENYINK</sequence>
<evidence type="ECO:0000256" key="4">
    <source>
        <dbReference type="ARBA" id="ARBA00023163"/>
    </source>
</evidence>
<dbReference type="AlphaFoldDB" id="A0AAF0XMU5"/>
<dbReference type="Proteomes" id="UP000077755">
    <property type="component" value="Chromosome 7"/>
</dbReference>
<name>A0AAF0XMU5_DAUCS</name>
<protein>
    <recommendedName>
        <fullName evidence="6">MADS-box domain-containing protein</fullName>
    </recommendedName>
</protein>
<dbReference type="Pfam" id="PF00319">
    <property type="entry name" value="SRF-TF"/>
    <property type="match status" value="1"/>
</dbReference>